<accession>A0A0B2PJ82</accession>
<dbReference type="PANTHER" id="PTHR34659">
    <property type="entry name" value="BNAA05G11610D PROTEIN"/>
    <property type="match status" value="1"/>
</dbReference>
<sequence>MITMDVKGIKWVGNMYQKFENMFLEVEDVMYEDTVKYIENQMQAVGESVKKLYSEIVGDLLPPEKVGIELPIDKRADAGLCRKPFHVYKERHAKADTKQRTEDSRIVHGVDNVATLAALYDGTSKADASSMLSLRNSVKEGKFSSPSRQYVRRMDVKSNVRIDENPVNKKMDATKIINKTNLAETDACRTSQSYEISNKNQNQNHGVTIAKPASEEVARLASDTHCSNEIENSCTKQFPNVPLLLKSAEEKPVDTISSSSCAPFGEPVGFSMDRTVESNGYTYNIVFYLSLVVGEALVIGKGLELIVVLLRNHRKLKVNSVFWNGREITLKPVQKQGHETMQEDHLKLEEACVMVNGDEIQLPPKEGGNLNTKKKKARQTFSLSKKSARKQEYKELVAWHMNSEKVKGDCMKNLDPTLPQEQNKLLLPSMSEPEWELL</sequence>
<dbReference type="GO" id="GO:0005776">
    <property type="term" value="C:autophagosome"/>
    <property type="evidence" value="ECO:0007669"/>
    <property type="project" value="TreeGrafter"/>
</dbReference>
<protein>
    <submittedName>
        <fullName evidence="1">Uncharacterized protein</fullName>
    </submittedName>
</protein>
<dbReference type="PANTHER" id="PTHR34659:SF13">
    <property type="entry name" value="SMP-LTD DOMAIN-CONTAINING PROTEIN"/>
    <property type="match status" value="1"/>
</dbReference>
<reference evidence="1" key="1">
    <citation type="submission" date="2014-07" db="EMBL/GenBank/DDBJ databases">
        <title>Identification of a novel salt tolerance gene in wild soybean by whole-genome sequencing.</title>
        <authorList>
            <person name="Lam H.-M."/>
            <person name="Qi X."/>
            <person name="Li M.-W."/>
            <person name="Liu X."/>
            <person name="Xie M."/>
            <person name="Ni M."/>
            <person name="Xu X."/>
        </authorList>
    </citation>
    <scope>NUCLEOTIDE SEQUENCE [LARGE SCALE GENOMIC DNA]</scope>
    <source>
        <tissue evidence="1">Root</tissue>
    </source>
</reference>
<dbReference type="InterPro" id="IPR053273">
    <property type="entry name" value="CST_Regulator"/>
</dbReference>
<evidence type="ECO:0000313" key="1">
    <source>
        <dbReference type="EMBL" id="KHN09215.1"/>
    </source>
</evidence>
<dbReference type="Proteomes" id="UP000053555">
    <property type="component" value="Unassembled WGS sequence"/>
</dbReference>
<name>A0A0B2PJ82_GLYSO</name>
<gene>
    <name evidence="1" type="ORF">glysoja_036443</name>
</gene>
<dbReference type="EMBL" id="KN665342">
    <property type="protein sequence ID" value="KHN09215.1"/>
    <property type="molecule type" value="Genomic_DNA"/>
</dbReference>
<dbReference type="AlphaFoldDB" id="A0A0B2PJ82"/>
<dbReference type="GO" id="GO:0061908">
    <property type="term" value="C:phagophore"/>
    <property type="evidence" value="ECO:0007669"/>
    <property type="project" value="TreeGrafter"/>
</dbReference>
<organism evidence="1">
    <name type="scientific">Glycine soja</name>
    <name type="common">Wild soybean</name>
    <dbReference type="NCBI Taxonomy" id="3848"/>
    <lineage>
        <taxon>Eukaryota</taxon>
        <taxon>Viridiplantae</taxon>
        <taxon>Streptophyta</taxon>
        <taxon>Embryophyta</taxon>
        <taxon>Tracheophyta</taxon>
        <taxon>Spermatophyta</taxon>
        <taxon>Magnoliopsida</taxon>
        <taxon>eudicotyledons</taxon>
        <taxon>Gunneridae</taxon>
        <taxon>Pentapetalae</taxon>
        <taxon>rosids</taxon>
        <taxon>fabids</taxon>
        <taxon>Fabales</taxon>
        <taxon>Fabaceae</taxon>
        <taxon>Papilionoideae</taxon>
        <taxon>50 kb inversion clade</taxon>
        <taxon>NPAAA clade</taxon>
        <taxon>indigoferoid/millettioid clade</taxon>
        <taxon>Phaseoleae</taxon>
        <taxon>Glycine</taxon>
        <taxon>Glycine subgen. Soja</taxon>
    </lineage>
</organism>
<proteinExistence type="predicted"/>
<dbReference type="GO" id="GO:0006950">
    <property type="term" value="P:response to stress"/>
    <property type="evidence" value="ECO:0007669"/>
    <property type="project" value="TreeGrafter"/>
</dbReference>